<name>A0A917WYX9_9ACTN</name>
<protein>
    <submittedName>
        <fullName evidence="6">Homocysteine S-methyltransferase</fullName>
    </submittedName>
</protein>
<dbReference type="PANTHER" id="PTHR11103">
    <property type="entry name" value="SLR1189 PROTEIN"/>
    <property type="match status" value="1"/>
</dbReference>
<keyword evidence="2 3" id="KW-0808">Transferase</keyword>
<keyword evidence="3" id="KW-0862">Zinc</keyword>
<gene>
    <name evidence="6" type="ORF">GCM10007977_048480</name>
</gene>
<dbReference type="PANTHER" id="PTHR11103:SF18">
    <property type="entry name" value="SLR1189 PROTEIN"/>
    <property type="match status" value="1"/>
</dbReference>
<dbReference type="GO" id="GO:0008168">
    <property type="term" value="F:methyltransferase activity"/>
    <property type="evidence" value="ECO:0007669"/>
    <property type="project" value="UniProtKB-UniRule"/>
</dbReference>
<evidence type="ECO:0000313" key="7">
    <source>
        <dbReference type="Proteomes" id="UP000642070"/>
    </source>
</evidence>
<dbReference type="EMBL" id="BMPI01000024">
    <property type="protein sequence ID" value="GGM41380.1"/>
    <property type="molecule type" value="Genomic_DNA"/>
</dbReference>
<dbReference type="RefSeq" id="WP_190252212.1">
    <property type="nucleotide sequence ID" value="NZ_BMPI01000024.1"/>
</dbReference>
<evidence type="ECO:0000256" key="4">
    <source>
        <dbReference type="SAM" id="MobiDB-lite"/>
    </source>
</evidence>
<feature type="domain" description="Hcy-binding" evidence="5">
    <location>
        <begin position="1"/>
        <end position="305"/>
    </location>
</feature>
<dbReference type="Pfam" id="PF02574">
    <property type="entry name" value="S-methyl_trans"/>
    <property type="match status" value="1"/>
</dbReference>
<proteinExistence type="predicted"/>
<feature type="region of interest" description="Disordered" evidence="4">
    <location>
        <begin position="305"/>
        <end position="325"/>
    </location>
</feature>
<dbReference type="InterPro" id="IPR003726">
    <property type="entry name" value="HCY_dom"/>
</dbReference>
<feature type="binding site" evidence="3">
    <location>
        <position position="221"/>
    </location>
    <ligand>
        <name>Zn(2+)</name>
        <dbReference type="ChEBI" id="CHEBI:29105"/>
    </ligand>
</feature>
<organism evidence="6 7">
    <name type="scientific">Dactylosporangium sucinum</name>
    <dbReference type="NCBI Taxonomy" id="1424081"/>
    <lineage>
        <taxon>Bacteria</taxon>
        <taxon>Bacillati</taxon>
        <taxon>Actinomycetota</taxon>
        <taxon>Actinomycetes</taxon>
        <taxon>Micromonosporales</taxon>
        <taxon>Micromonosporaceae</taxon>
        <taxon>Dactylosporangium</taxon>
    </lineage>
</organism>
<evidence type="ECO:0000313" key="6">
    <source>
        <dbReference type="EMBL" id="GGM41380.1"/>
    </source>
</evidence>
<dbReference type="AlphaFoldDB" id="A0A917WYX9"/>
<keyword evidence="3" id="KW-0479">Metal-binding</keyword>
<evidence type="ECO:0000259" key="5">
    <source>
        <dbReference type="PROSITE" id="PS50970"/>
    </source>
</evidence>
<dbReference type="GO" id="GO:0046872">
    <property type="term" value="F:metal ion binding"/>
    <property type="evidence" value="ECO:0007669"/>
    <property type="project" value="UniProtKB-KW"/>
</dbReference>
<keyword evidence="1 3" id="KW-0489">Methyltransferase</keyword>
<dbReference type="SUPFAM" id="SSF82282">
    <property type="entry name" value="Homocysteine S-methyltransferase"/>
    <property type="match status" value="1"/>
</dbReference>
<comment type="caution">
    <text evidence="6">The sequence shown here is derived from an EMBL/GenBank/DDBJ whole genome shotgun (WGS) entry which is preliminary data.</text>
</comment>
<reference evidence="6" key="2">
    <citation type="submission" date="2020-09" db="EMBL/GenBank/DDBJ databases">
        <authorList>
            <person name="Sun Q."/>
            <person name="Ohkuma M."/>
        </authorList>
    </citation>
    <scope>NUCLEOTIDE SEQUENCE</scope>
    <source>
        <strain evidence="6">JCM 19831</strain>
    </source>
</reference>
<dbReference type="PROSITE" id="PS50970">
    <property type="entry name" value="HCY"/>
    <property type="match status" value="1"/>
</dbReference>
<feature type="binding site" evidence="3">
    <location>
        <position position="291"/>
    </location>
    <ligand>
        <name>Zn(2+)</name>
        <dbReference type="ChEBI" id="CHEBI:29105"/>
    </ligand>
</feature>
<keyword evidence="7" id="KW-1185">Reference proteome</keyword>
<reference evidence="6" key="1">
    <citation type="journal article" date="2014" name="Int. J. Syst. Evol. Microbiol.">
        <title>Complete genome sequence of Corynebacterium casei LMG S-19264T (=DSM 44701T), isolated from a smear-ripened cheese.</title>
        <authorList>
            <consortium name="US DOE Joint Genome Institute (JGI-PGF)"/>
            <person name="Walter F."/>
            <person name="Albersmeier A."/>
            <person name="Kalinowski J."/>
            <person name="Ruckert C."/>
        </authorList>
    </citation>
    <scope>NUCLEOTIDE SEQUENCE</scope>
    <source>
        <strain evidence="6">JCM 19831</strain>
    </source>
</reference>
<dbReference type="GO" id="GO:0032259">
    <property type="term" value="P:methylation"/>
    <property type="evidence" value="ECO:0007669"/>
    <property type="project" value="UniProtKB-KW"/>
</dbReference>
<dbReference type="Proteomes" id="UP000642070">
    <property type="component" value="Unassembled WGS sequence"/>
</dbReference>
<dbReference type="Gene3D" id="3.20.20.330">
    <property type="entry name" value="Homocysteine-binding-like domain"/>
    <property type="match status" value="1"/>
</dbReference>
<accession>A0A917WYX9</accession>
<comment type="cofactor">
    <cofactor evidence="3">
        <name>Zn(2+)</name>
        <dbReference type="ChEBI" id="CHEBI:29105"/>
    </cofactor>
</comment>
<evidence type="ECO:0000256" key="3">
    <source>
        <dbReference type="PROSITE-ProRule" id="PRU00333"/>
    </source>
</evidence>
<feature type="binding site" evidence="3">
    <location>
        <position position="290"/>
    </location>
    <ligand>
        <name>Zn(2+)</name>
        <dbReference type="ChEBI" id="CHEBI:29105"/>
    </ligand>
</feature>
<sequence>MTHELPQLGPDVFLADGGIETDLIFNKGAELPEFAAFTLLSGEAGTRLLDGYFREYVAVAAQAGTGLVLESATWRASPGWAAKLGYDAAGLARANRQAVELLLRIRDEQPTGRPVVVSGCVGPRSDGYRPEQLLDTDGAAEYHAVQIRQLRGADLVTAMTMGYPEEAIGVARAARAEGRPVVISFTVETDGTLPTGMPLAEAVVRTDEATDGYPAYYMLNCAHPDHFAPALDPQAAWTHRIRGLRSNASRLSHAELDEAPALDAGDPAEFGGLHRGLRDTLPWLTVFGGCCGTDARHVRSLARALSQPGGAPLTTPSAAGPAPSA</sequence>
<feature type="compositionally biased region" description="Low complexity" evidence="4">
    <location>
        <begin position="308"/>
        <end position="325"/>
    </location>
</feature>
<evidence type="ECO:0000256" key="2">
    <source>
        <dbReference type="ARBA" id="ARBA00022679"/>
    </source>
</evidence>
<evidence type="ECO:0000256" key="1">
    <source>
        <dbReference type="ARBA" id="ARBA00022603"/>
    </source>
</evidence>
<dbReference type="InterPro" id="IPR036589">
    <property type="entry name" value="HCY_dom_sf"/>
</dbReference>